<evidence type="ECO:0000313" key="8">
    <source>
        <dbReference type="EMBL" id="MCB5363025.1"/>
    </source>
</evidence>
<dbReference type="PANTHER" id="PTHR47371:SF3">
    <property type="entry name" value="PHOSPHOGLYCEROL TRANSFERASE I"/>
    <property type="match status" value="1"/>
</dbReference>
<evidence type="ECO:0000313" key="9">
    <source>
        <dbReference type="Proteomes" id="UP000776983"/>
    </source>
</evidence>
<comment type="subcellular location">
    <subcellularLocation>
        <location evidence="1">Cell membrane</location>
        <topology evidence="1">Multi-pass membrane protein</topology>
    </subcellularLocation>
</comment>
<evidence type="ECO:0000256" key="4">
    <source>
        <dbReference type="ARBA" id="ARBA00022989"/>
    </source>
</evidence>
<evidence type="ECO:0000256" key="3">
    <source>
        <dbReference type="ARBA" id="ARBA00022692"/>
    </source>
</evidence>
<keyword evidence="2" id="KW-1003">Cell membrane</keyword>
<organism evidence="8 9">
    <name type="scientific">Mesopusillimonas faecipullorum</name>
    <dbReference type="NCBI Taxonomy" id="2755040"/>
    <lineage>
        <taxon>Bacteria</taxon>
        <taxon>Pseudomonadati</taxon>
        <taxon>Pseudomonadota</taxon>
        <taxon>Betaproteobacteria</taxon>
        <taxon>Burkholderiales</taxon>
        <taxon>Alcaligenaceae</taxon>
        <taxon>Mesopusillimonas</taxon>
    </lineage>
</organism>
<feature type="transmembrane region" description="Helical" evidence="6">
    <location>
        <begin position="105"/>
        <end position="128"/>
    </location>
</feature>
<evidence type="ECO:0000256" key="1">
    <source>
        <dbReference type="ARBA" id="ARBA00004651"/>
    </source>
</evidence>
<feature type="domain" description="Sulfatase N-terminal" evidence="7">
    <location>
        <begin position="223"/>
        <end position="491"/>
    </location>
</feature>
<dbReference type="InterPro" id="IPR017850">
    <property type="entry name" value="Alkaline_phosphatase_core_sf"/>
</dbReference>
<proteinExistence type="predicted"/>
<accession>A0ABS8CAG5</accession>
<dbReference type="PANTHER" id="PTHR47371">
    <property type="entry name" value="LIPOTEICHOIC ACID SYNTHASE"/>
    <property type="match status" value="1"/>
</dbReference>
<keyword evidence="3 6" id="KW-0812">Transmembrane</keyword>
<sequence>MIWPLVPAFFAGLMLSWALELLLTPRPQAPWRRPASAVAVHTGIWTLAFALEIALFRRPYFAAGNVLALQCVFIIVNNAKYHSLHEPFVYPDFTFFSDAIKHPRLYLPFLGWMAPLAAAAGYGLALWAGLKYEPAVDAQLSTWALMAHAAVLALLGWALAKAGARGLPPSSAFDAVQDIRQLGLAASLWQYAIAERADTQSIRDAAPFAQASTQARPDLEDLPDIVVVQSESFFDARRLYPQIRPEVLANFDLLRSESLQHGQVQVEAWGANTIRTEFGFLSGLSAKQLGVHRFHPYRKLAGQGVATLASYLRSLGYRTICVHPYHGQFYDRDVILPKLGFDEFIDIAAFHDAKRDGPYVGDIALADYVKTFLEKEREQPLYVHVITMENHGPLHFEQVSAQDIEALMRAPLPKGCEDLVAYTRHLCNADTMFGRLRASLLSQKRPGTLCIFGDHVPIMAKVYKQLGKAPGDTDYLLWKSDAREQAVHNNVTLSITKLASVSLELGIGLRS</sequence>
<keyword evidence="4 6" id="KW-1133">Transmembrane helix</keyword>
<keyword evidence="9" id="KW-1185">Reference proteome</keyword>
<feature type="transmembrane region" description="Helical" evidence="6">
    <location>
        <begin position="6"/>
        <end position="23"/>
    </location>
</feature>
<dbReference type="InterPro" id="IPR050448">
    <property type="entry name" value="OpgB/LTA_synthase_biosynth"/>
</dbReference>
<dbReference type="EMBL" id="JACDXW010000002">
    <property type="protein sequence ID" value="MCB5363025.1"/>
    <property type="molecule type" value="Genomic_DNA"/>
</dbReference>
<dbReference type="CDD" id="cd16015">
    <property type="entry name" value="LTA_synthase"/>
    <property type="match status" value="1"/>
</dbReference>
<evidence type="ECO:0000256" key="2">
    <source>
        <dbReference type="ARBA" id="ARBA00022475"/>
    </source>
</evidence>
<feature type="transmembrane region" description="Helical" evidence="6">
    <location>
        <begin position="60"/>
        <end position="79"/>
    </location>
</feature>
<evidence type="ECO:0000256" key="6">
    <source>
        <dbReference type="SAM" id="Phobius"/>
    </source>
</evidence>
<dbReference type="Proteomes" id="UP000776983">
    <property type="component" value="Unassembled WGS sequence"/>
</dbReference>
<evidence type="ECO:0000259" key="7">
    <source>
        <dbReference type="Pfam" id="PF00884"/>
    </source>
</evidence>
<keyword evidence="5 6" id="KW-0472">Membrane</keyword>
<dbReference type="Pfam" id="PF00884">
    <property type="entry name" value="Sulfatase"/>
    <property type="match status" value="1"/>
</dbReference>
<evidence type="ECO:0000256" key="5">
    <source>
        <dbReference type="ARBA" id="ARBA00023136"/>
    </source>
</evidence>
<feature type="transmembrane region" description="Helical" evidence="6">
    <location>
        <begin position="140"/>
        <end position="160"/>
    </location>
</feature>
<feature type="transmembrane region" description="Helical" evidence="6">
    <location>
        <begin position="35"/>
        <end position="54"/>
    </location>
</feature>
<dbReference type="Gene3D" id="3.40.720.10">
    <property type="entry name" value="Alkaline Phosphatase, subunit A"/>
    <property type="match status" value="1"/>
</dbReference>
<protein>
    <submittedName>
        <fullName evidence="8">LTA synthase family protein</fullName>
    </submittedName>
</protein>
<gene>
    <name evidence="8" type="ORF">H0484_04560</name>
</gene>
<name>A0ABS8CAG5_9BURK</name>
<dbReference type="SUPFAM" id="SSF53649">
    <property type="entry name" value="Alkaline phosphatase-like"/>
    <property type="match status" value="1"/>
</dbReference>
<comment type="caution">
    <text evidence="8">The sequence shown here is derived from an EMBL/GenBank/DDBJ whole genome shotgun (WGS) entry which is preliminary data.</text>
</comment>
<reference evidence="8 9" key="1">
    <citation type="submission" date="2020-07" db="EMBL/GenBank/DDBJ databases">
        <title>Pusillimonas sp. nov., isolated from poultry manure in Taiwan.</title>
        <authorList>
            <person name="Lin S.-Y."/>
            <person name="Tang Y.-S."/>
            <person name="Young C.-C."/>
        </authorList>
    </citation>
    <scope>NUCLEOTIDE SEQUENCE [LARGE SCALE GENOMIC DNA]</scope>
    <source>
        <strain evidence="8 9">CC-YST705</strain>
    </source>
</reference>
<dbReference type="InterPro" id="IPR000917">
    <property type="entry name" value="Sulfatase_N"/>
</dbReference>